<dbReference type="PATRIC" id="fig|216463.3.peg.2288"/>
<name>A0A0F3RX31_9LACO</name>
<dbReference type="PANTHER" id="PTHR36435:SF1">
    <property type="entry name" value="CAAX AMINO TERMINAL PROTEASE FAMILY PROTEIN"/>
    <property type="match status" value="1"/>
</dbReference>
<evidence type="ECO:0000313" key="5">
    <source>
        <dbReference type="Proteomes" id="UP000033491"/>
    </source>
</evidence>
<evidence type="ECO:0000256" key="2">
    <source>
        <dbReference type="SAM" id="Phobius"/>
    </source>
</evidence>
<dbReference type="GO" id="GO:0004175">
    <property type="term" value="F:endopeptidase activity"/>
    <property type="evidence" value="ECO:0007669"/>
    <property type="project" value="UniProtKB-ARBA"/>
</dbReference>
<organism evidence="4 5">
    <name type="scientific">Levilactobacillus spicheri</name>
    <dbReference type="NCBI Taxonomy" id="216463"/>
    <lineage>
        <taxon>Bacteria</taxon>
        <taxon>Bacillati</taxon>
        <taxon>Bacillota</taxon>
        <taxon>Bacilli</taxon>
        <taxon>Lactobacillales</taxon>
        <taxon>Lactobacillaceae</taxon>
        <taxon>Levilactobacillus</taxon>
    </lineage>
</organism>
<dbReference type="Pfam" id="PF02517">
    <property type="entry name" value="Rce1-like"/>
    <property type="match status" value="1"/>
</dbReference>
<feature type="domain" description="CAAX prenyl protease 2/Lysostaphin resistance protein A-like" evidence="3">
    <location>
        <begin position="119"/>
        <end position="215"/>
    </location>
</feature>
<feature type="transmembrane region" description="Helical" evidence="2">
    <location>
        <begin position="119"/>
        <end position="139"/>
    </location>
</feature>
<dbReference type="RefSeq" id="WP_045806560.1">
    <property type="nucleotide sequence ID" value="NZ_JZCR01000006.1"/>
</dbReference>
<keyword evidence="2" id="KW-0472">Membrane</keyword>
<accession>A0A0F3RX31</accession>
<evidence type="ECO:0000313" key="4">
    <source>
        <dbReference type="EMBL" id="KJW13332.1"/>
    </source>
</evidence>
<gene>
    <name evidence="4" type="ORF">VC81_02375</name>
</gene>
<evidence type="ECO:0000256" key="1">
    <source>
        <dbReference type="ARBA" id="ARBA00009067"/>
    </source>
</evidence>
<evidence type="ECO:0000259" key="3">
    <source>
        <dbReference type="Pfam" id="PF02517"/>
    </source>
</evidence>
<feature type="transmembrane region" description="Helical" evidence="2">
    <location>
        <begin position="12"/>
        <end position="31"/>
    </location>
</feature>
<feature type="transmembrane region" description="Helical" evidence="2">
    <location>
        <begin position="81"/>
        <end position="99"/>
    </location>
</feature>
<sequence>MANTISRKRLIFQFIFFWCLWLAVQVVINVPVEHHLYGWPQELTLDAVKLLVWCGGAWWFIRQADSRSLAITPADQWRPNWSFRAGYWIWLVVVLYLLVQFYLSHHGLRFSRTFVPQYWGRYFIVVGVTEEFMFRGYFLNALLKRVSFTRANTLQAVAFAAMHIPRYLTTVPAMSPTAWISNLVSVAVLGALFGWLYAKSKSLWPGIILHMTWDILVTAFA</sequence>
<dbReference type="Proteomes" id="UP000033491">
    <property type="component" value="Unassembled WGS sequence"/>
</dbReference>
<dbReference type="AlphaFoldDB" id="A0A0F3RX31"/>
<protein>
    <submittedName>
        <fullName evidence="4">Immunity protein</fullName>
    </submittedName>
</protein>
<comment type="caution">
    <text evidence="4">The sequence shown here is derived from an EMBL/GenBank/DDBJ whole genome shotgun (WGS) entry which is preliminary data.</text>
</comment>
<feature type="transmembrane region" description="Helical" evidence="2">
    <location>
        <begin position="180"/>
        <end position="198"/>
    </location>
</feature>
<proteinExistence type="inferred from homology"/>
<feature type="transmembrane region" description="Helical" evidence="2">
    <location>
        <begin position="43"/>
        <end position="61"/>
    </location>
</feature>
<dbReference type="InterPro" id="IPR052710">
    <property type="entry name" value="CAAX_protease"/>
</dbReference>
<dbReference type="InterPro" id="IPR003675">
    <property type="entry name" value="Rce1/LyrA-like_dom"/>
</dbReference>
<dbReference type="EMBL" id="JZCR01000006">
    <property type="protein sequence ID" value="KJW13332.1"/>
    <property type="molecule type" value="Genomic_DNA"/>
</dbReference>
<dbReference type="GO" id="GO:0080120">
    <property type="term" value="P:CAAX-box protein maturation"/>
    <property type="evidence" value="ECO:0007669"/>
    <property type="project" value="UniProtKB-ARBA"/>
</dbReference>
<keyword evidence="2" id="KW-0812">Transmembrane</keyword>
<dbReference type="PANTHER" id="PTHR36435">
    <property type="entry name" value="SLR1288 PROTEIN"/>
    <property type="match status" value="1"/>
</dbReference>
<dbReference type="STRING" id="216463.VC81_02375"/>
<keyword evidence="2" id="KW-1133">Transmembrane helix</keyword>
<comment type="similarity">
    <text evidence="1">Belongs to the UPF0177 family.</text>
</comment>
<dbReference type="OrthoDB" id="1437285at2"/>
<reference evidence="4 5" key="1">
    <citation type="submission" date="2015-03" db="EMBL/GenBank/DDBJ databases">
        <authorList>
            <person name="Zheng J."/>
            <person name="Ganezle M."/>
        </authorList>
    </citation>
    <scope>NUCLEOTIDE SEQUENCE [LARGE SCALE GENOMIC DNA]</scope>
    <source>
        <strain evidence="4 5">LP38</strain>
    </source>
</reference>